<reference evidence="10" key="1">
    <citation type="submission" date="2016-10" db="EMBL/GenBank/DDBJ databases">
        <authorList>
            <person name="Varghese N."/>
            <person name="Submissions S."/>
        </authorList>
    </citation>
    <scope>NUCLEOTIDE SEQUENCE [LARGE SCALE GENOMIC DNA]</scope>
    <source>
        <strain evidence="10">NLAE-zl-G277</strain>
    </source>
</reference>
<evidence type="ECO:0000256" key="3">
    <source>
        <dbReference type="ARBA" id="ARBA00022475"/>
    </source>
</evidence>
<keyword evidence="6 7" id="KW-0472">Membrane</keyword>
<dbReference type="Proteomes" id="UP000198508">
    <property type="component" value="Unassembled WGS sequence"/>
</dbReference>
<dbReference type="InterPro" id="IPR035906">
    <property type="entry name" value="MetI-like_sf"/>
</dbReference>
<evidence type="ECO:0000256" key="6">
    <source>
        <dbReference type="ARBA" id="ARBA00023136"/>
    </source>
</evidence>
<evidence type="ECO:0000256" key="4">
    <source>
        <dbReference type="ARBA" id="ARBA00022692"/>
    </source>
</evidence>
<dbReference type="GO" id="GO:0055085">
    <property type="term" value="P:transmembrane transport"/>
    <property type="evidence" value="ECO:0007669"/>
    <property type="project" value="InterPro"/>
</dbReference>
<dbReference type="PROSITE" id="PS50928">
    <property type="entry name" value="ABC_TM1"/>
    <property type="match status" value="1"/>
</dbReference>
<evidence type="ECO:0000313" key="10">
    <source>
        <dbReference type="Proteomes" id="UP000198508"/>
    </source>
</evidence>
<keyword evidence="2 7" id="KW-0813">Transport</keyword>
<dbReference type="SUPFAM" id="SSF161098">
    <property type="entry name" value="MetI-like"/>
    <property type="match status" value="1"/>
</dbReference>
<dbReference type="RefSeq" id="WP_092368893.1">
    <property type="nucleotide sequence ID" value="NZ_DAINWJ010000051.1"/>
</dbReference>
<feature type="domain" description="ABC transmembrane type-1" evidence="8">
    <location>
        <begin position="68"/>
        <end position="259"/>
    </location>
</feature>
<feature type="transmembrane region" description="Helical" evidence="7">
    <location>
        <begin position="103"/>
        <end position="124"/>
    </location>
</feature>
<organism evidence="9 10">
    <name type="scientific">Enterocloster lavalensis</name>
    <dbReference type="NCBI Taxonomy" id="460384"/>
    <lineage>
        <taxon>Bacteria</taxon>
        <taxon>Bacillati</taxon>
        <taxon>Bacillota</taxon>
        <taxon>Clostridia</taxon>
        <taxon>Lachnospirales</taxon>
        <taxon>Lachnospiraceae</taxon>
        <taxon>Enterocloster</taxon>
    </lineage>
</organism>
<feature type="transmembrane region" description="Helical" evidence="7">
    <location>
        <begin position="180"/>
        <end position="202"/>
    </location>
</feature>
<comment type="similarity">
    <text evidence="7">Belongs to the binding-protein-dependent transport system permease family.</text>
</comment>
<dbReference type="PANTHER" id="PTHR32243">
    <property type="entry name" value="MALTOSE TRANSPORT SYSTEM PERMEASE-RELATED"/>
    <property type="match status" value="1"/>
</dbReference>
<feature type="transmembrane region" description="Helical" evidence="7">
    <location>
        <begin position="67"/>
        <end position="91"/>
    </location>
</feature>
<dbReference type="CDD" id="cd06261">
    <property type="entry name" value="TM_PBP2"/>
    <property type="match status" value="1"/>
</dbReference>
<evidence type="ECO:0000256" key="5">
    <source>
        <dbReference type="ARBA" id="ARBA00022989"/>
    </source>
</evidence>
<dbReference type="Pfam" id="PF00528">
    <property type="entry name" value="BPD_transp_1"/>
    <property type="match status" value="1"/>
</dbReference>
<keyword evidence="3" id="KW-1003">Cell membrane</keyword>
<dbReference type="AlphaFoldDB" id="A0A1I0JFM9"/>
<evidence type="ECO:0000256" key="1">
    <source>
        <dbReference type="ARBA" id="ARBA00004651"/>
    </source>
</evidence>
<proteinExistence type="inferred from homology"/>
<dbReference type="GO" id="GO:0005886">
    <property type="term" value="C:plasma membrane"/>
    <property type="evidence" value="ECO:0007669"/>
    <property type="project" value="UniProtKB-SubCell"/>
</dbReference>
<name>A0A1I0JFM9_9FIRM</name>
<evidence type="ECO:0000256" key="2">
    <source>
        <dbReference type="ARBA" id="ARBA00022448"/>
    </source>
</evidence>
<evidence type="ECO:0000259" key="8">
    <source>
        <dbReference type="PROSITE" id="PS50928"/>
    </source>
</evidence>
<comment type="subcellular location">
    <subcellularLocation>
        <location evidence="1 7">Cell membrane</location>
        <topology evidence="1 7">Multi-pass membrane protein</topology>
    </subcellularLocation>
</comment>
<gene>
    <name evidence="9" type="ORF">SAMN05216313_12946</name>
</gene>
<protein>
    <submittedName>
        <fullName evidence="9">Carbohydrate ABC transporter membrane protein 2, CUT1 family</fullName>
    </submittedName>
</protein>
<dbReference type="STRING" id="460384.SAMN05216313_12946"/>
<evidence type="ECO:0000256" key="7">
    <source>
        <dbReference type="RuleBase" id="RU363032"/>
    </source>
</evidence>
<feature type="transmembrane region" description="Helical" evidence="7">
    <location>
        <begin position="7"/>
        <end position="28"/>
    </location>
</feature>
<keyword evidence="10" id="KW-1185">Reference proteome</keyword>
<dbReference type="Gene3D" id="1.10.3720.10">
    <property type="entry name" value="MetI-like"/>
    <property type="match status" value="1"/>
</dbReference>
<keyword evidence="4 7" id="KW-0812">Transmembrane</keyword>
<sequence>MKKLKKDMLYVILTALGIVMIFPFFWMISCAFRRPNELLTSPPRLLPASPTVSSFIHVLFETEVPRYFMNSVIIATMATVLCICVAIPAAYSFARHNYRGKNLVMVCILLCNMIPQASTLVPLYRAMDRLQIIDTHFGIAFTHLLCMLPFSIIMLKGFIRTIPPTLEEAAMIDGCTKLQAIFKIIVPVCSSGIFATAMYAFMISWEEFLYAMTFSTSSRARTISIGLKMFSTEFKVDWSSILAAATLMTLPILILFFMIQDTFIKGATNGALKE</sequence>
<feature type="transmembrane region" description="Helical" evidence="7">
    <location>
        <begin position="136"/>
        <end position="159"/>
    </location>
</feature>
<dbReference type="InterPro" id="IPR000515">
    <property type="entry name" value="MetI-like"/>
</dbReference>
<dbReference type="PROSITE" id="PS51257">
    <property type="entry name" value="PROKAR_LIPOPROTEIN"/>
    <property type="match status" value="1"/>
</dbReference>
<dbReference type="PANTHER" id="PTHR32243:SF18">
    <property type="entry name" value="INNER MEMBRANE ABC TRANSPORTER PERMEASE PROTEIN YCJP"/>
    <property type="match status" value="1"/>
</dbReference>
<evidence type="ECO:0000313" key="9">
    <source>
        <dbReference type="EMBL" id="SEU08793.1"/>
    </source>
</evidence>
<keyword evidence="5 7" id="KW-1133">Transmembrane helix</keyword>
<accession>A0A1I0JFM9</accession>
<dbReference type="EMBL" id="FOIM01000029">
    <property type="protein sequence ID" value="SEU08793.1"/>
    <property type="molecule type" value="Genomic_DNA"/>
</dbReference>
<feature type="transmembrane region" description="Helical" evidence="7">
    <location>
        <begin position="238"/>
        <end position="259"/>
    </location>
</feature>
<dbReference type="InterPro" id="IPR050901">
    <property type="entry name" value="BP-dep_ABC_trans_perm"/>
</dbReference>